<dbReference type="Gene3D" id="1.20.1250.20">
    <property type="entry name" value="MFS general substrate transporter like domains"/>
    <property type="match status" value="1"/>
</dbReference>
<sequence>MSDAGEVTTTTTGLATTADPAARSPHAEPTLLGAEPPGLTRDRMVHTWVAAMALSWFGDAVWTVALAWTAVHTLSPATAGVVLGAETLPQAVFVLVGGVIADRWDTRRILVTGRLFQGAVLLGGAAAWGTGVRGAPLLLTMGVLLGTATGLTLPAGSTLARQLVRPADLATVSGWNQIGGRVARLLGAPAGGLAVAAVGPAGAMLADAVTFVAIAGVLALVVRPRYRMPRAPHASWAASLRDGAAYLRRDESARLLVLGLAALNVFVSPVIALGIALRVRESGWGPAWLGAAEAAFALGAIAGSVVSIRRRVGRPAQAGFAVLVAQGLCIAATGIGSRIILMAAMTLVGVAAGAASVWLSGTYQRTIAPSHLGRVSSVSSLGDMALVPLAIPAFGALATATSVLTAAVVYGAAMSVLCLWFATRPGIARLR</sequence>
<dbReference type="Pfam" id="PF07690">
    <property type="entry name" value="MFS_1"/>
    <property type="match status" value="1"/>
</dbReference>
<feature type="transmembrane region" description="Helical" evidence="7">
    <location>
        <begin position="137"/>
        <end position="160"/>
    </location>
</feature>
<feature type="transmembrane region" description="Helical" evidence="7">
    <location>
        <begin position="287"/>
        <end position="306"/>
    </location>
</feature>
<feature type="transmembrane region" description="Helical" evidence="7">
    <location>
        <begin position="318"/>
        <end position="335"/>
    </location>
</feature>
<dbReference type="InterPro" id="IPR011701">
    <property type="entry name" value="MFS"/>
</dbReference>
<dbReference type="InterPro" id="IPR036259">
    <property type="entry name" value="MFS_trans_sf"/>
</dbReference>
<evidence type="ECO:0000256" key="5">
    <source>
        <dbReference type="ARBA" id="ARBA00023136"/>
    </source>
</evidence>
<dbReference type="SUPFAM" id="SSF103473">
    <property type="entry name" value="MFS general substrate transporter"/>
    <property type="match status" value="1"/>
</dbReference>
<accession>A0ABQ2IBI8</accession>
<feature type="transmembrane region" description="Helical" evidence="7">
    <location>
        <begin position="181"/>
        <end position="198"/>
    </location>
</feature>
<feature type="transmembrane region" description="Helical" evidence="7">
    <location>
        <begin position="375"/>
        <end position="397"/>
    </location>
</feature>
<reference evidence="9" key="1">
    <citation type="journal article" date="2019" name="Int. J. Syst. Evol. Microbiol.">
        <title>The Global Catalogue of Microorganisms (GCM) 10K type strain sequencing project: providing services to taxonomists for standard genome sequencing and annotation.</title>
        <authorList>
            <consortium name="The Broad Institute Genomics Platform"/>
            <consortium name="The Broad Institute Genome Sequencing Center for Infectious Disease"/>
            <person name="Wu L."/>
            <person name="Ma J."/>
        </authorList>
    </citation>
    <scope>NUCLEOTIDE SEQUENCE [LARGE SCALE GENOMIC DNA]</scope>
    <source>
        <strain evidence="9">JCM 1365</strain>
    </source>
</reference>
<keyword evidence="9" id="KW-1185">Reference proteome</keyword>
<feature type="compositionally biased region" description="Low complexity" evidence="6">
    <location>
        <begin position="8"/>
        <end position="22"/>
    </location>
</feature>
<keyword evidence="3 7" id="KW-0812">Transmembrane</keyword>
<evidence type="ECO:0000313" key="9">
    <source>
        <dbReference type="Proteomes" id="UP000623461"/>
    </source>
</evidence>
<evidence type="ECO:0000256" key="2">
    <source>
        <dbReference type="ARBA" id="ARBA00022475"/>
    </source>
</evidence>
<evidence type="ECO:0000256" key="7">
    <source>
        <dbReference type="SAM" id="Phobius"/>
    </source>
</evidence>
<name>A0ABQ2IBI8_9MICO</name>
<feature type="transmembrane region" description="Helical" evidence="7">
    <location>
        <begin position="341"/>
        <end position="363"/>
    </location>
</feature>
<feature type="transmembrane region" description="Helical" evidence="7">
    <location>
        <begin position="113"/>
        <end position="131"/>
    </location>
</feature>
<evidence type="ECO:0000256" key="1">
    <source>
        <dbReference type="ARBA" id="ARBA00004651"/>
    </source>
</evidence>
<dbReference type="PANTHER" id="PTHR23513:SF11">
    <property type="entry name" value="STAPHYLOFERRIN A TRANSPORTER"/>
    <property type="match status" value="1"/>
</dbReference>
<feature type="transmembrane region" description="Helical" evidence="7">
    <location>
        <begin position="403"/>
        <end position="422"/>
    </location>
</feature>
<evidence type="ECO:0000256" key="6">
    <source>
        <dbReference type="SAM" id="MobiDB-lite"/>
    </source>
</evidence>
<feature type="region of interest" description="Disordered" evidence="6">
    <location>
        <begin position="1"/>
        <end position="36"/>
    </location>
</feature>
<feature type="transmembrane region" description="Helical" evidence="7">
    <location>
        <begin position="77"/>
        <end position="101"/>
    </location>
</feature>
<organism evidence="8 9">
    <name type="scientific">Terrabacter tumescens</name>
    <dbReference type="NCBI Taxonomy" id="60443"/>
    <lineage>
        <taxon>Bacteria</taxon>
        <taxon>Bacillati</taxon>
        <taxon>Actinomycetota</taxon>
        <taxon>Actinomycetes</taxon>
        <taxon>Micrococcales</taxon>
        <taxon>Intrasporangiaceae</taxon>
        <taxon>Terrabacter</taxon>
    </lineage>
</organism>
<feature type="transmembrane region" description="Helical" evidence="7">
    <location>
        <begin position="48"/>
        <end position="71"/>
    </location>
</feature>
<feature type="transmembrane region" description="Helical" evidence="7">
    <location>
        <begin position="204"/>
        <end position="222"/>
    </location>
</feature>
<evidence type="ECO:0000313" key="8">
    <source>
        <dbReference type="EMBL" id="GGN02632.1"/>
    </source>
</evidence>
<dbReference type="PANTHER" id="PTHR23513">
    <property type="entry name" value="INTEGRAL MEMBRANE EFFLUX PROTEIN-RELATED"/>
    <property type="match status" value="1"/>
</dbReference>
<dbReference type="Proteomes" id="UP000623461">
    <property type="component" value="Unassembled WGS sequence"/>
</dbReference>
<dbReference type="RefSeq" id="WP_052358666.1">
    <property type="nucleotide sequence ID" value="NZ_BMNZ01000006.1"/>
</dbReference>
<protein>
    <submittedName>
        <fullName evidence="8">MFS transporter</fullName>
    </submittedName>
</protein>
<feature type="transmembrane region" description="Helical" evidence="7">
    <location>
        <begin position="255"/>
        <end position="275"/>
    </location>
</feature>
<dbReference type="CDD" id="cd06173">
    <property type="entry name" value="MFS_MefA_like"/>
    <property type="match status" value="1"/>
</dbReference>
<evidence type="ECO:0000256" key="3">
    <source>
        <dbReference type="ARBA" id="ARBA00022692"/>
    </source>
</evidence>
<evidence type="ECO:0000256" key="4">
    <source>
        <dbReference type="ARBA" id="ARBA00022989"/>
    </source>
</evidence>
<keyword evidence="4 7" id="KW-1133">Transmembrane helix</keyword>
<proteinExistence type="predicted"/>
<comment type="subcellular location">
    <subcellularLocation>
        <location evidence="1">Cell membrane</location>
        <topology evidence="1">Multi-pass membrane protein</topology>
    </subcellularLocation>
</comment>
<keyword evidence="5 7" id="KW-0472">Membrane</keyword>
<keyword evidence="2" id="KW-1003">Cell membrane</keyword>
<comment type="caution">
    <text evidence="8">The sequence shown here is derived from an EMBL/GenBank/DDBJ whole genome shotgun (WGS) entry which is preliminary data.</text>
</comment>
<dbReference type="EMBL" id="BMNZ01000006">
    <property type="protein sequence ID" value="GGN02632.1"/>
    <property type="molecule type" value="Genomic_DNA"/>
</dbReference>
<gene>
    <name evidence="8" type="ORF">GCM10009721_32280</name>
</gene>